<protein>
    <recommendedName>
        <fullName evidence="5">Transmembrane protein</fullName>
    </recommendedName>
</protein>
<keyword evidence="4" id="KW-1185">Reference proteome</keyword>
<keyword evidence="2" id="KW-0812">Transmembrane</keyword>
<dbReference type="EMBL" id="JBHFEH010000128">
    <property type="protein sequence ID" value="KAL2045943.1"/>
    <property type="molecule type" value="Genomic_DNA"/>
</dbReference>
<gene>
    <name evidence="3" type="ORF">ABVK25_011920</name>
</gene>
<evidence type="ECO:0008006" key="5">
    <source>
        <dbReference type="Google" id="ProtNLM"/>
    </source>
</evidence>
<evidence type="ECO:0000256" key="2">
    <source>
        <dbReference type="SAM" id="Phobius"/>
    </source>
</evidence>
<sequence length="226" mass="24997">MMHITLGQKHHLIPYQLISAPQRAKDSAFGHRDLPKTPEMVTKVSPDEPTTSFALLDLMNPHIDPSTSRPIIQLRLMILALYMTFPLILVVYLVAISLSAAYDSKYGAPAINSGRKLRKGKPPPLDLGRDLEAQPRPVRPHMTFGHIETPTSSLGSWGSHMPNAVASGFGMENLTSPMRLRQPATRVGGGLREEVSPLGLSRYFFDGGVGIKRYESQDEEVSWKDV</sequence>
<accession>A0ABR4AJJ2</accession>
<comment type="caution">
    <text evidence="3">The sequence shown here is derived from an EMBL/GenBank/DDBJ whole genome shotgun (WGS) entry which is preliminary data.</text>
</comment>
<evidence type="ECO:0000313" key="4">
    <source>
        <dbReference type="Proteomes" id="UP001590951"/>
    </source>
</evidence>
<feature type="transmembrane region" description="Helical" evidence="2">
    <location>
        <begin position="76"/>
        <end position="102"/>
    </location>
</feature>
<evidence type="ECO:0000256" key="1">
    <source>
        <dbReference type="SAM" id="MobiDB-lite"/>
    </source>
</evidence>
<keyword evidence="2" id="KW-1133">Transmembrane helix</keyword>
<feature type="region of interest" description="Disordered" evidence="1">
    <location>
        <begin position="112"/>
        <end position="132"/>
    </location>
</feature>
<proteinExistence type="predicted"/>
<organism evidence="3 4">
    <name type="scientific">Lepraria finkii</name>
    <dbReference type="NCBI Taxonomy" id="1340010"/>
    <lineage>
        <taxon>Eukaryota</taxon>
        <taxon>Fungi</taxon>
        <taxon>Dikarya</taxon>
        <taxon>Ascomycota</taxon>
        <taxon>Pezizomycotina</taxon>
        <taxon>Lecanoromycetes</taxon>
        <taxon>OSLEUM clade</taxon>
        <taxon>Lecanoromycetidae</taxon>
        <taxon>Lecanorales</taxon>
        <taxon>Lecanorineae</taxon>
        <taxon>Stereocaulaceae</taxon>
        <taxon>Lepraria</taxon>
    </lineage>
</organism>
<reference evidence="3 4" key="1">
    <citation type="submission" date="2024-09" db="EMBL/GenBank/DDBJ databases">
        <title>Rethinking Asexuality: The Enigmatic Case of Functional Sexual Genes in Lepraria (Stereocaulaceae).</title>
        <authorList>
            <person name="Doellman M."/>
            <person name="Sun Y."/>
            <person name="Barcenas-Pena A."/>
            <person name="Lumbsch H.T."/>
            <person name="Grewe F."/>
        </authorList>
    </citation>
    <scope>NUCLEOTIDE SEQUENCE [LARGE SCALE GENOMIC DNA]</scope>
    <source>
        <strain evidence="3 4">Grewe 0041</strain>
    </source>
</reference>
<dbReference type="Proteomes" id="UP001590951">
    <property type="component" value="Unassembled WGS sequence"/>
</dbReference>
<name>A0ABR4AJJ2_9LECA</name>
<evidence type="ECO:0000313" key="3">
    <source>
        <dbReference type="EMBL" id="KAL2045943.1"/>
    </source>
</evidence>
<keyword evidence="2" id="KW-0472">Membrane</keyword>